<dbReference type="InterPro" id="IPR003959">
    <property type="entry name" value="ATPase_AAA_core"/>
</dbReference>
<protein>
    <recommendedName>
        <fullName evidence="2">ATPase AAA-type core domain-containing protein</fullName>
    </recommendedName>
</protein>
<feature type="compositionally biased region" description="Basic and acidic residues" evidence="1">
    <location>
        <begin position="74"/>
        <end position="87"/>
    </location>
</feature>
<proteinExistence type="predicted"/>
<dbReference type="GO" id="GO:0016887">
    <property type="term" value="F:ATP hydrolysis activity"/>
    <property type="evidence" value="ECO:0007669"/>
    <property type="project" value="InterPro"/>
</dbReference>
<dbReference type="InterPro" id="IPR027417">
    <property type="entry name" value="P-loop_NTPase"/>
</dbReference>
<dbReference type="Gene3D" id="3.40.50.300">
    <property type="entry name" value="P-loop containing nucleotide triphosphate hydrolases"/>
    <property type="match status" value="1"/>
</dbReference>
<dbReference type="Pfam" id="PF13304">
    <property type="entry name" value="AAA_21"/>
    <property type="match status" value="1"/>
</dbReference>
<dbReference type="GO" id="GO:0005524">
    <property type="term" value="F:ATP binding"/>
    <property type="evidence" value="ECO:0007669"/>
    <property type="project" value="InterPro"/>
</dbReference>
<dbReference type="SUPFAM" id="SSF52540">
    <property type="entry name" value="P-loop containing nucleoside triphosphate hydrolases"/>
    <property type="match status" value="1"/>
</dbReference>
<organism evidence="3 4">
    <name type="scientific">Pseudomonas fluorescens</name>
    <dbReference type="NCBI Taxonomy" id="294"/>
    <lineage>
        <taxon>Bacteria</taxon>
        <taxon>Pseudomonadati</taxon>
        <taxon>Pseudomonadota</taxon>
        <taxon>Gammaproteobacteria</taxon>
        <taxon>Pseudomonadales</taxon>
        <taxon>Pseudomonadaceae</taxon>
        <taxon>Pseudomonas</taxon>
    </lineage>
</organism>
<dbReference type="PANTHER" id="PTHR40396:SF1">
    <property type="entry name" value="ATPASE AAA-TYPE CORE DOMAIN-CONTAINING PROTEIN"/>
    <property type="match status" value="1"/>
</dbReference>
<feature type="region of interest" description="Disordered" evidence="1">
    <location>
        <begin position="70"/>
        <end position="100"/>
    </location>
</feature>
<sequence length="589" mass="66913">MIFIIENLHLRLCSLPMNTLHPKTFRQENHTPSPYPFRANGSLWRVATSTERPKSAHIGFVSLRPALGSPLPVEPRRRQLSDDEFSRKAQAPRRMGKSGNGRSHVIGVCLLANTGNDFVAPELKMVIGSFLYSKNDIFNQFYPVRTKGSENLMLVSFSVANILSFSDTQNLSMLASDSKKDDINQQNTQIASENSERLLKSSLLFGANASGKSNLIKAISLMKEIVLKSVANIENSIAKKVTPFLLHNPEVDSPSEMEVIFYSKGIKYRYGLSLWNGEVAEEWLFYTPQTRETVLFQRENMQIEFNKSSFSEASLFVKNKNIEKTRPDVPFISVLAGFDGEHSKVVTDFFIRLHVLNGISDLQYKNFTTRQLKNNSDFRTWLLKILSSFQISDVKVVESSTKLPFNELEIENDGVRKLVSNIKELTKDKKLINNDLFVIKEVGDNSVEFPLEFESDGTKKLIYILGPIYDAMMNGEILFIDELDSKFHSLLTKLIFKIYHSESNNGSQIIAAVQDVNLMDTEVFRRDQIWFVNKNSDGASELYSLIEYKEKSRALKRSYGDNYLEGAFGAIPLFNNFVEIDNLMGRDDA</sequence>
<dbReference type="Proteomes" id="UP000412311">
    <property type="component" value="Unassembled WGS sequence"/>
</dbReference>
<dbReference type="AlphaFoldDB" id="A0A5E7VA40"/>
<evidence type="ECO:0000256" key="1">
    <source>
        <dbReference type="SAM" id="MobiDB-lite"/>
    </source>
</evidence>
<evidence type="ECO:0000313" key="3">
    <source>
        <dbReference type="EMBL" id="VVQ18418.1"/>
    </source>
</evidence>
<evidence type="ECO:0000259" key="2">
    <source>
        <dbReference type="Pfam" id="PF13304"/>
    </source>
</evidence>
<accession>A0A5E7VA40</accession>
<dbReference type="EMBL" id="CABVJG010000014">
    <property type="protein sequence ID" value="VVQ18418.1"/>
    <property type="molecule type" value="Genomic_DNA"/>
</dbReference>
<evidence type="ECO:0000313" key="4">
    <source>
        <dbReference type="Proteomes" id="UP000412311"/>
    </source>
</evidence>
<gene>
    <name evidence="3" type="ORF">PS925_04438</name>
</gene>
<name>A0A5E7VA40_PSEFL</name>
<feature type="domain" description="ATPase AAA-type core" evidence="2">
    <location>
        <begin position="203"/>
        <end position="519"/>
    </location>
</feature>
<dbReference type="PANTHER" id="PTHR40396">
    <property type="entry name" value="ATPASE-LIKE PROTEIN"/>
    <property type="match status" value="1"/>
</dbReference>
<reference evidence="3 4" key="1">
    <citation type="submission" date="2019-09" db="EMBL/GenBank/DDBJ databases">
        <authorList>
            <person name="Chandra G."/>
            <person name="Truman W A."/>
        </authorList>
    </citation>
    <scope>NUCLEOTIDE SEQUENCE [LARGE SCALE GENOMIC DNA]</scope>
    <source>
        <strain evidence="3">PS925</strain>
    </source>
</reference>